<feature type="signal peptide" evidence="10">
    <location>
        <begin position="1"/>
        <end position="20"/>
    </location>
</feature>
<dbReference type="GeneID" id="31001282"/>
<keyword evidence="5" id="KW-0325">Glycoprotein</keyword>
<evidence type="ECO:0000256" key="8">
    <source>
        <dbReference type="ARBA" id="ARBA00023288"/>
    </source>
</evidence>
<dbReference type="GO" id="GO:0098552">
    <property type="term" value="C:side of membrane"/>
    <property type="evidence" value="ECO:0007669"/>
    <property type="project" value="UniProtKB-KW"/>
</dbReference>
<dbReference type="STRING" id="1441469.A0A1Q5QAJ6"/>
<evidence type="ECO:0000256" key="10">
    <source>
        <dbReference type="SAM" id="SignalP"/>
    </source>
</evidence>
<comment type="caution">
    <text evidence="12">The sequence shown here is derived from an EMBL/GenBank/DDBJ whole genome shotgun (WGS) entry which is preliminary data.</text>
</comment>
<sequence>MRFSSIGALATFSVIHRISAGDWDTENCFPVPRNCDNKCTGQQQTGWDWSGLTLGQSVSNYDGFGFSGFTCSNSGRPGIGKRDADKCISGTISKPSGAGSAPKITCGDDIDAFSITSFNVYVDTATDVSFNFGMPDGSNCQFTTSCGIEGTHVSNDQCGGATSVSWSIPDTSNVDSCGFGIYSIGFDCSPGIGSSHTTTGPTTSKTIPPILPNTATSSLPAQSVTVPAPSTTESPSFTANLSETTPVSVVSSTSSSKPAVSTAAGSTISVTEIFTPSTIYTTTEVTITSCAPTVTNCPANSHSVITQTVAVSTTLCPVTAAETGQSTVIPAAQTGSTGSSPSSTSPSSATHSPSSSSPSSSNPNFSATSSPGNTSPGSCPSVVPKCINTWLPSTCTDNTDVSCFCPSSNTTSSIISCIQAWSSDSSEKSTALSYFTGICSGYVSTNPGIVTGVPSTITLAPTPAPSTSSSGISTIATVVGGGTATALPYTTITYSSSTYIVPQVIFTTVTSTGVSATTTSVGLVAVTSAPANQNPVSTTLATSRSIPGVAGATGYRTPSPSSTLTPFTGAAVPGASISSQDALLTVVMGLLAFFL</sequence>
<dbReference type="Pfam" id="PF05730">
    <property type="entry name" value="CFEM"/>
    <property type="match status" value="1"/>
</dbReference>
<accession>A0A1Q5QAJ6</accession>
<reference evidence="12 13" key="1">
    <citation type="submission" date="2015-06" db="EMBL/GenBank/DDBJ databases">
        <title>Talaromyces atroroseus IBT 11181 draft genome.</title>
        <authorList>
            <person name="Rasmussen K.B."/>
            <person name="Rasmussen S."/>
            <person name="Petersen B."/>
            <person name="Sicheritz-Ponten T."/>
            <person name="Mortensen U.H."/>
            <person name="Thrane U."/>
        </authorList>
    </citation>
    <scope>NUCLEOTIDE SEQUENCE [LARGE SCALE GENOMIC DNA]</scope>
    <source>
        <strain evidence="12 13">IBT 11181</strain>
    </source>
</reference>
<evidence type="ECO:0000256" key="4">
    <source>
        <dbReference type="ARBA" id="ARBA00022525"/>
    </source>
</evidence>
<dbReference type="GO" id="GO:0005576">
    <property type="term" value="C:extracellular region"/>
    <property type="evidence" value="ECO:0007669"/>
    <property type="project" value="UniProtKB-SubCell"/>
</dbReference>
<keyword evidence="6 10" id="KW-0732">Signal</keyword>
<dbReference type="RefSeq" id="XP_020122910.1">
    <property type="nucleotide sequence ID" value="XM_020261200.1"/>
</dbReference>
<keyword evidence="4" id="KW-0964">Secreted</keyword>
<organism evidence="12 13">
    <name type="scientific">Talaromyces atroroseus</name>
    <dbReference type="NCBI Taxonomy" id="1441469"/>
    <lineage>
        <taxon>Eukaryota</taxon>
        <taxon>Fungi</taxon>
        <taxon>Dikarya</taxon>
        <taxon>Ascomycota</taxon>
        <taxon>Pezizomycotina</taxon>
        <taxon>Eurotiomycetes</taxon>
        <taxon>Eurotiomycetidae</taxon>
        <taxon>Eurotiales</taxon>
        <taxon>Trichocomaceae</taxon>
        <taxon>Talaromyces</taxon>
        <taxon>Talaromyces sect. Trachyspermi</taxon>
    </lineage>
</organism>
<evidence type="ECO:0000259" key="11">
    <source>
        <dbReference type="Pfam" id="PF05730"/>
    </source>
</evidence>
<dbReference type="InterPro" id="IPR008427">
    <property type="entry name" value="Extracellular_membr_CFEM_dom"/>
</dbReference>
<dbReference type="Proteomes" id="UP000214365">
    <property type="component" value="Unassembled WGS sequence"/>
</dbReference>
<feature type="region of interest" description="Disordered" evidence="9">
    <location>
        <begin position="328"/>
        <end position="376"/>
    </location>
</feature>
<gene>
    <name evidence="12" type="ORF">UA08_01527</name>
</gene>
<dbReference type="AlphaFoldDB" id="A0A1Q5QAJ6"/>
<keyword evidence="13" id="KW-1185">Reference proteome</keyword>
<keyword evidence="5" id="KW-0336">GPI-anchor</keyword>
<keyword evidence="5" id="KW-0472">Membrane</keyword>
<evidence type="ECO:0000256" key="1">
    <source>
        <dbReference type="ARBA" id="ARBA00004589"/>
    </source>
</evidence>
<evidence type="ECO:0000256" key="7">
    <source>
        <dbReference type="ARBA" id="ARBA00023157"/>
    </source>
</evidence>
<keyword evidence="7" id="KW-1015">Disulfide bond</keyword>
<evidence type="ECO:0000256" key="3">
    <source>
        <dbReference type="ARBA" id="ARBA00010031"/>
    </source>
</evidence>
<comment type="subcellular location">
    <subcellularLocation>
        <location evidence="1">Membrane</location>
        <topology evidence="1">Lipid-anchor</topology>
        <topology evidence="1">GPI-anchor</topology>
    </subcellularLocation>
    <subcellularLocation>
        <location evidence="2">Secreted</location>
    </subcellularLocation>
</comment>
<feature type="region of interest" description="Disordered" evidence="9">
    <location>
        <begin position="214"/>
        <end position="240"/>
    </location>
</feature>
<dbReference type="OrthoDB" id="4227346at2759"/>
<feature type="compositionally biased region" description="Low complexity" evidence="9">
    <location>
        <begin position="334"/>
        <end position="371"/>
    </location>
</feature>
<evidence type="ECO:0000313" key="12">
    <source>
        <dbReference type="EMBL" id="OKL62789.1"/>
    </source>
</evidence>
<proteinExistence type="inferred from homology"/>
<evidence type="ECO:0000313" key="13">
    <source>
        <dbReference type="Proteomes" id="UP000214365"/>
    </source>
</evidence>
<name>A0A1Q5QAJ6_TALAT</name>
<feature type="chain" id="PRO_5010319429" description="CFEM domain-containing protein" evidence="10">
    <location>
        <begin position="21"/>
        <end position="595"/>
    </location>
</feature>
<protein>
    <recommendedName>
        <fullName evidence="11">CFEM domain-containing protein</fullName>
    </recommendedName>
</protein>
<evidence type="ECO:0000256" key="5">
    <source>
        <dbReference type="ARBA" id="ARBA00022622"/>
    </source>
</evidence>
<feature type="domain" description="CFEM" evidence="11">
    <location>
        <begin position="378"/>
        <end position="440"/>
    </location>
</feature>
<evidence type="ECO:0000256" key="6">
    <source>
        <dbReference type="ARBA" id="ARBA00022729"/>
    </source>
</evidence>
<comment type="similarity">
    <text evidence="3">Belongs to the RBT5 family.</text>
</comment>
<keyword evidence="8" id="KW-0449">Lipoprotein</keyword>
<dbReference type="EMBL" id="LFMY01000002">
    <property type="protein sequence ID" value="OKL62789.1"/>
    <property type="molecule type" value="Genomic_DNA"/>
</dbReference>
<evidence type="ECO:0000256" key="2">
    <source>
        <dbReference type="ARBA" id="ARBA00004613"/>
    </source>
</evidence>
<evidence type="ECO:0000256" key="9">
    <source>
        <dbReference type="SAM" id="MobiDB-lite"/>
    </source>
</evidence>